<accession>A0A7S7LWY0</accession>
<dbReference type="CDD" id="cd17536">
    <property type="entry name" value="REC_YesN-like"/>
    <property type="match status" value="1"/>
</dbReference>
<dbReference type="GO" id="GO:0000976">
    <property type="term" value="F:transcription cis-regulatory region binding"/>
    <property type="evidence" value="ECO:0007669"/>
    <property type="project" value="TreeGrafter"/>
</dbReference>
<dbReference type="InterPro" id="IPR001789">
    <property type="entry name" value="Sig_transdc_resp-reg_receiver"/>
</dbReference>
<dbReference type="Gene3D" id="3.40.50.2300">
    <property type="match status" value="1"/>
</dbReference>
<dbReference type="EMBL" id="CP054492">
    <property type="protein sequence ID" value="QOY52952.1"/>
    <property type="molecule type" value="Genomic_DNA"/>
</dbReference>
<feature type="modified residue" description="4-aspartylphosphate" evidence="6">
    <location>
        <position position="59"/>
    </location>
</feature>
<evidence type="ECO:0000256" key="7">
    <source>
        <dbReference type="PROSITE-ProRule" id="PRU01091"/>
    </source>
</evidence>
<keyword evidence="5" id="KW-0804">Transcription</keyword>
<keyword evidence="11" id="KW-1185">Reference proteome</keyword>
<dbReference type="Pfam" id="PF00072">
    <property type="entry name" value="Response_reg"/>
    <property type="match status" value="1"/>
</dbReference>
<name>A0A7S7LWY0_9BACT</name>
<dbReference type="SMART" id="SM00448">
    <property type="entry name" value="REC"/>
    <property type="match status" value="1"/>
</dbReference>
<dbReference type="InterPro" id="IPR016032">
    <property type="entry name" value="Sig_transdc_resp-reg_C-effctor"/>
</dbReference>
<dbReference type="GO" id="GO:0006355">
    <property type="term" value="P:regulation of DNA-templated transcription"/>
    <property type="evidence" value="ECO:0007669"/>
    <property type="project" value="InterPro"/>
</dbReference>
<evidence type="ECO:0000256" key="5">
    <source>
        <dbReference type="ARBA" id="ARBA00023163"/>
    </source>
</evidence>
<dbReference type="GO" id="GO:0032993">
    <property type="term" value="C:protein-DNA complex"/>
    <property type="evidence" value="ECO:0007669"/>
    <property type="project" value="TreeGrafter"/>
</dbReference>
<dbReference type="CDD" id="cd00383">
    <property type="entry name" value="trans_reg_C"/>
    <property type="match status" value="1"/>
</dbReference>
<dbReference type="RefSeq" id="WP_194371504.1">
    <property type="nucleotide sequence ID" value="NZ_CP054492.1"/>
</dbReference>
<dbReference type="GO" id="GO:0005829">
    <property type="term" value="C:cytosol"/>
    <property type="evidence" value="ECO:0007669"/>
    <property type="project" value="TreeGrafter"/>
</dbReference>
<dbReference type="AlphaFoldDB" id="A0A7S7LWY0"/>
<evidence type="ECO:0000256" key="6">
    <source>
        <dbReference type="PROSITE-ProRule" id="PRU00169"/>
    </source>
</evidence>
<dbReference type="Gene3D" id="1.10.10.10">
    <property type="entry name" value="Winged helix-like DNA-binding domain superfamily/Winged helix DNA-binding domain"/>
    <property type="match status" value="1"/>
</dbReference>
<dbReference type="InterPro" id="IPR001867">
    <property type="entry name" value="OmpR/PhoB-type_DNA-bd"/>
</dbReference>
<keyword evidence="4 7" id="KW-0238">DNA-binding</keyword>
<dbReference type="PROSITE" id="PS51755">
    <property type="entry name" value="OMPR_PHOB"/>
    <property type="match status" value="1"/>
</dbReference>
<keyword evidence="2" id="KW-0902">Two-component regulatory system</keyword>
<keyword evidence="1 6" id="KW-0597">Phosphoprotein</keyword>
<protein>
    <submittedName>
        <fullName evidence="10">Response regulator transcription factor</fullName>
    </submittedName>
</protein>
<dbReference type="SMART" id="SM00862">
    <property type="entry name" value="Trans_reg_C"/>
    <property type="match status" value="1"/>
</dbReference>
<dbReference type="KEGG" id="sbal:HUE88_04510"/>
<dbReference type="SUPFAM" id="SSF46894">
    <property type="entry name" value="C-terminal effector domain of the bipartite response regulators"/>
    <property type="match status" value="1"/>
</dbReference>
<dbReference type="InterPro" id="IPR036388">
    <property type="entry name" value="WH-like_DNA-bd_sf"/>
</dbReference>
<feature type="domain" description="Response regulatory" evidence="8">
    <location>
        <begin position="10"/>
        <end position="124"/>
    </location>
</feature>
<dbReference type="Proteomes" id="UP000593994">
    <property type="component" value="Chromosome"/>
</dbReference>
<dbReference type="PANTHER" id="PTHR48111">
    <property type="entry name" value="REGULATOR OF RPOS"/>
    <property type="match status" value="1"/>
</dbReference>
<dbReference type="PANTHER" id="PTHR48111:SF1">
    <property type="entry name" value="TWO-COMPONENT RESPONSE REGULATOR ORR33"/>
    <property type="match status" value="1"/>
</dbReference>
<evidence type="ECO:0000256" key="2">
    <source>
        <dbReference type="ARBA" id="ARBA00023012"/>
    </source>
</evidence>
<proteinExistence type="predicted"/>
<evidence type="ECO:0000259" key="8">
    <source>
        <dbReference type="PROSITE" id="PS50110"/>
    </source>
</evidence>
<dbReference type="GO" id="GO:0000156">
    <property type="term" value="F:phosphorelay response regulator activity"/>
    <property type="evidence" value="ECO:0007669"/>
    <property type="project" value="TreeGrafter"/>
</dbReference>
<organism evidence="10 11">
    <name type="scientific">Candidatus Sulfurimonas baltica</name>
    <dbReference type="NCBI Taxonomy" id="2740404"/>
    <lineage>
        <taxon>Bacteria</taxon>
        <taxon>Pseudomonadati</taxon>
        <taxon>Campylobacterota</taxon>
        <taxon>Epsilonproteobacteria</taxon>
        <taxon>Campylobacterales</taxon>
        <taxon>Sulfurimonadaceae</taxon>
        <taxon>Sulfurimonas</taxon>
    </lineage>
</organism>
<dbReference type="Pfam" id="PF00486">
    <property type="entry name" value="Trans_reg_C"/>
    <property type="match status" value="1"/>
</dbReference>
<evidence type="ECO:0000256" key="4">
    <source>
        <dbReference type="ARBA" id="ARBA00023125"/>
    </source>
</evidence>
<reference evidence="10 11" key="1">
    <citation type="submission" date="2020-05" db="EMBL/GenBank/DDBJ databases">
        <title>Sulfurimonas marisnigri, sp. nov., and Sulfurimonas baltica, sp. nov., manganese oxide reducing chemolithoautotrophs of the class Epsilonproteobacteria isolated from the pelagic redoxclines of the Black and Baltic Seas and emended description of the genus Sulfurimonas.</title>
        <authorList>
            <person name="Henkel J.V."/>
            <person name="Laudan C."/>
            <person name="Werner J."/>
            <person name="Neu T."/>
            <person name="Plewe S."/>
            <person name="Sproer C."/>
            <person name="Bunk B."/>
            <person name="Schulz-Vogt H.N."/>
        </authorList>
    </citation>
    <scope>NUCLEOTIDE SEQUENCE [LARGE SCALE GENOMIC DNA]</scope>
    <source>
        <strain evidence="10 11">GD2</strain>
    </source>
</reference>
<evidence type="ECO:0000313" key="10">
    <source>
        <dbReference type="EMBL" id="QOY52952.1"/>
    </source>
</evidence>
<keyword evidence="3" id="KW-0805">Transcription regulation</keyword>
<evidence type="ECO:0000256" key="3">
    <source>
        <dbReference type="ARBA" id="ARBA00023015"/>
    </source>
</evidence>
<feature type="DNA-binding region" description="OmpR/PhoB-type" evidence="7">
    <location>
        <begin position="129"/>
        <end position="223"/>
    </location>
</feature>
<evidence type="ECO:0000259" key="9">
    <source>
        <dbReference type="PROSITE" id="PS51755"/>
    </source>
</evidence>
<evidence type="ECO:0000313" key="11">
    <source>
        <dbReference type="Proteomes" id="UP000593994"/>
    </source>
</evidence>
<evidence type="ECO:0000256" key="1">
    <source>
        <dbReference type="ARBA" id="ARBA00022553"/>
    </source>
</evidence>
<sequence length="232" mass="26545">MKNRVLKQLKVLLVEDEENIARLLKDAIGDNFLSFLIANDGKEGLEMFLKYSPDIVITDINMPRLNGLDMSKKLKSMNPSIPIIILSAFSEKEKLFSAIDIGVTKYFLKPFDPDELLDYIDSISEKIASKAVTLSEGFVFNKSTCSLYKNDRFVSLSKKESAFFALLLENKNSIIDDENIKISLWPKEEVSDERLRTFIRRVRAKTSKKLINNVKGVGYQIYFTSVNSIYNF</sequence>
<dbReference type="PROSITE" id="PS50110">
    <property type="entry name" value="RESPONSE_REGULATORY"/>
    <property type="match status" value="1"/>
</dbReference>
<dbReference type="InterPro" id="IPR039420">
    <property type="entry name" value="WalR-like"/>
</dbReference>
<gene>
    <name evidence="10" type="ORF">HUE88_04510</name>
</gene>
<dbReference type="InterPro" id="IPR011006">
    <property type="entry name" value="CheY-like_superfamily"/>
</dbReference>
<dbReference type="SUPFAM" id="SSF52172">
    <property type="entry name" value="CheY-like"/>
    <property type="match status" value="1"/>
</dbReference>
<feature type="domain" description="OmpR/PhoB-type" evidence="9">
    <location>
        <begin position="129"/>
        <end position="223"/>
    </location>
</feature>